<accession>W7FRP7</accession>
<reference evidence="2" key="1">
    <citation type="submission" date="2013-02" db="EMBL/GenBank/DDBJ databases">
        <title>The Genome Sequence of Plasmodium falciparum Santa Lucia.</title>
        <authorList>
            <consortium name="The Broad Institute Genome Sequencing Platform"/>
            <consortium name="The Broad Institute Genome Sequencing Center for Infectious Disease"/>
            <person name="Neafsey D."/>
            <person name="Cheeseman I."/>
            <person name="Volkman S."/>
            <person name="Adams J."/>
            <person name="Walker B."/>
            <person name="Young S.K."/>
            <person name="Zeng Q."/>
            <person name="Gargeya S."/>
            <person name="Fitzgerald M."/>
            <person name="Haas B."/>
            <person name="Abouelleil A."/>
            <person name="Alvarado L."/>
            <person name="Arachchi H.M."/>
            <person name="Berlin A.M."/>
            <person name="Chapman S.B."/>
            <person name="Dewar J."/>
            <person name="Goldberg J."/>
            <person name="Griggs A."/>
            <person name="Gujja S."/>
            <person name="Hansen M."/>
            <person name="Howarth C."/>
            <person name="Imamovic A."/>
            <person name="Larimer J."/>
            <person name="McCowan C."/>
            <person name="Murphy C."/>
            <person name="Neiman D."/>
            <person name="Pearson M."/>
            <person name="Priest M."/>
            <person name="Roberts A."/>
            <person name="Saif S."/>
            <person name="Shea T."/>
            <person name="Sisk P."/>
            <person name="Sykes S."/>
            <person name="Wortman J."/>
            <person name="Nusbaum C."/>
            <person name="Birren B."/>
        </authorList>
    </citation>
    <scope>NUCLEOTIDE SEQUENCE [LARGE SCALE GENOMIC DNA]</scope>
    <source>
        <strain evidence="2">Santa Lucia</strain>
    </source>
</reference>
<name>W7FRP7_PLAFA</name>
<dbReference type="AlphaFoldDB" id="W7FRP7"/>
<keyword evidence="1" id="KW-1133">Transmembrane helix</keyword>
<feature type="transmembrane region" description="Helical" evidence="1">
    <location>
        <begin position="86"/>
        <end position="105"/>
    </location>
</feature>
<sequence length="119" mass="15078">MKKIEIKIRKYCEGYRIFIYFFSYLICFYNSYFLHFLLLFAIINNFCLNFLFNIFKYLFSFFFFWFFCFFLMKNFDYYKIMDIKDFTNLFLLLLILTNSLLYFKFEITLNRITINTFFI</sequence>
<keyword evidence="1" id="KW-0472">Membrane</keyword>
<dbReference type="Proteomes" id="UP000030666">
    <property type="component" value="Unassembled WGS sequence"/>
</dbReference>
<proteinExistence type="predicted"/>
<evidence type="ECO:0000256" key="1">
    <source>
        <dbReference type="SAM" id="Phobius"/>
    </source>
</evidence>
<organism evidence="2">
    <name type="scientific">Plasmodium falciparum Santa Lucia</name>
    <dbReference type="NCBI Taxonomy" id="478859"/>
    <lineage>
        <taxon>Eukaryota</taxon>
        <taxon>Sar</taxon>
        <taxon>Alveolata</taxon>
        <taxon>Apicomplexa</taxon>
        <taxon>Aconoidasida</taxon>
        <taxon>Haemosporida</taxon>
        <taxon>Plasmodiidae</taxon>
        <taxon>Plasmodium</taxon>
        <taxon>Plasmodium (Laverania)</taxon>
    </lineage>
</organism>
<feature type="transmembrane region" description="Helical" evidence="1">
    <location>
        <begin position="54"/>
        <end position="74"/>
    </location>
</feature>
<protein>
    <submittedName>
        <fullName evidence="2">Uncharacterized protein</fullName>
    </submittedName>
</protein>
<gene>
    <name evidence="2" type="ORF">PFAG_02068</name>
</gene>
<dbReference type="EMBL" id="KE123491">
    <property type="protein sequence ID" value="EUT87245.1"/>
    <property type="molecule type" value="Genomic_DNA"/>
</dbReference>
<feature type="transmembrane region" description="Helical" evidence="1">
    <location>
        <begin position="21"/>
        <end position="42"/>
    </location>
</feature>
<keyword evidence="1" id="KW-0812">Transmembrane</keyword>
<evidence type="ECO:0000313" key="2">
    <source>
        <dbReference type="EMBL" id="EUT87245.1"/>
    </source>
</evidence>